<dbReference type="InterPro" id="IPR002655">
    <property type="entry name" value="Acyl-CoA_oxidase_C"/>
</dbReference>
<dbReference type="InterPro" id="IPR046373">
    <property type="entry name" value="Acyl-CoA_Oxase/DH_mid-dom_sf"/>
</dbReference>
<gene>
    <name evidence="15" type="ORF">CHILSU_LOCUS8991</name>
</gene>
<keyword evidence="10" id="KW-0576">Peroxisome</keyword>
<evidence type="ECO:0000256" key="8">
    <source>
        <dbReference type="ARBA" id="ARBA00023002"/>
    </source>
</evidence>
<dbReference type="PANTHER" id="PTHR10909">
    <property type="entry name" value="ELECTRON TRANSPORT OXIDOREDUCTASE"/>
    <property type="match status" value="1"/>
</dbReference>
<evidence type="ECO:0000256" key="2">
    <source>
        <dbReference type="ARBA" id="ARBA00004275"/>
    </source>
</evidence>
<dbReference type="InterPro" id="IPR036250">
    <property type="entry name" value="AcylCo_DH-like_C"/>
</dbReference>
<evidence type="ECO:0000256" key="11">
    <source>
        <dbReference type="PIRNR" id="PIRNR000168"/>
    </source>
</evidence>
<keyword evidence="5 11" id="KW-0285">Flavoprotein</keyword>
<dbReference type="InterPro" id="IPR055060">
    <property type="entry name" value="ACOX_C_alpha1"/>
</dbReference>
<accession>A0ABN8B7S8</accession>
<keyword evidence="16" id="KW-1185">Reference proteome</keyword>
<comment type="similarity">
    <text evidence="4 11">Belongs to the acyl-CoA oxidase family.</text>
</comment>
<dbReference type="Gene3D" id="1.10.540.10">
    <property type="entry name" value="Acyl-CoA dehydrogenase/oxidase, N-terminal domain"/>
    <property type="match status" value="1"/>
</dbReference>
<protein>
    <recommendedName>
        <fullName evidence="11">Acyl-coenzyme A oxidase</fullName>
    </recommendedName>
</protein>
<comment type="pathway">
    <text evidence="3">Lipid metabolism; peroxisomal fatty acid beta-oxidation.</text>
</comment>
<keyword evidence="6 11" id="KW-0274">FAD</keyword>
<comment type="subcellular location">
    <subcellularLocation>
        <location evidence="2">Peroxisome</location>
    </subcellularLocation>
</comment>
<dbReference type="Proteomes" id="UP001153292">
    <property type="component" value="Chromosome 4"/>
</dbReference>
<dbReference type="InterPro" id="IPR009100">
    <property type="entry name" value="AcylCoA_DH/oxidase_NM_dom_sf"/>
</dbReference>
<keyword evidence="8" id="KW-0560">Oxidoreductase</keyword>
<evidence type="ECO:0000256" key="5">
    <source>
        <dbReference type="ARBA" id="ARBA00022630"/>
    </source>
</evidence>
<evidence type="ECO:0000313" key="15">
    <source>
        <dbReference type="EMBL" id="CAH0405627.1"/>
    </source>
</evidence>
<evidence type="ECO:0000259" key="13">
    <source>
        <dbReference type="Pfam" id="PF14749"/>
    </source>
</evidence>
<evidence type="ECO:0000256" key="4">
    <source>
        <dbReference type="ARBA" id="ARBA00006288"/>
    </source>
</evidence>
<dbReference type="InterPro" id="IPR012258">
    <property type="entry name" value="Acyl-CoA_oxidase"/>
</dbReference>
<dbReference type="InterPro" id="IPR029320">
    <property type="entry name" value="Acyl-CoA_ox_N"/>
</dbReference>
<name>A0ABN8B7S8_CHISP</name>
<dbReference type="Pfam" id="PF14749">
    <property type="entry name" value="Acyl-CoA_ox_N"/>
    <property type="match status" value="1"/>
</dbReference>
<organism evidence="15 16">
    <name type="scientific">Chilo suppressalis</name>
    <name type="common">Asiatic rice borer moth</name>
    <dbReference type="NCBI Taxonomy" id="168631"/>
    <lineage>
        <taxon>Eukaryota</taxon>
        <taxon>Metazoa</taxon>
        <taxon>Ecdysozoa</taxon>
        <taxon>Arthropoda</taxon>
        <taxon>Hexapoda</taxon>
        <taxon>Insecta</taxon>
        <taxon>Pterygota</taxon>
        <taxon>Neoptera</taxon>
        <taxon>Endopterygota</taxon>
        <taxon>Lepidoptera</taxon>
        <taxon>Glossata</taxon>
        <taxon>Ditrysia</taxon>
        <taxon>Pyraloidea</taxon>
        <taxon>Crambidae</taxon>
        <taxon>Crambinae</taxon>
        <taxon>Chilo</taxon>
    </lineage>
</organism>
<comment type="cofactor">
    <cofactor evidence="1">
        <name>FAD</name>
        <dbReference type="ChEBI" id="CHEBI:57692"/>
    </cofactor>
</comment>
<evidence type="ECO:0000256" key="6">
    <source>
        <dbReference type="ARBA" id="ARBA00022827"/>
    </source>
</evidence>
<dbReference type="Gene3D" id="2.40.110.10">
    <property type="entry name" value="Butyryl-CoA Dehydrogenase, subunit A, domain 2"/>
    <property type="match status" value="1"/>
</dbReference>
<evidence type="ECO:0000313" key="16">
    <source>
        <dbReference type="Proteomes" id="UP001153292"/>
    </source>
</evidence>
<dbReference type="SUPFAM" id="SSF56645">
    <property type="entry name" value="Acyl-CoA dehydrogenase NM domain-like"/>
    <property type="match status" value="1"/>
</dbReference>
<feature type="domain" description="Acyl-CoA oxidase C-terminal" evidence="12">
    <location>
        <begin position="483"/>
        <end position="663"/>
    </location>
</feature>
<evidence type="ECO:0000256" key="3">
    <source>
        <dbReference type="ARBA" id="ARBA00004846"/>
    </source>
</evidence>
<dbReference type="PIRSF" id="PIRSF000168">
    <property type="entry name" value="Acyl-CoA_oxidase"/>
    <property type="match status" value="1"/>
</dbReference>
<evidence type="ECO:0000256" key="1">
    <source>
        <dbReference type="ARBA" id="ARBA00001974"/>
    </source>
</evidence>
<dbReference type="PANTHER" id="PTHR10909:SF250">
    <property type="entry name" value="PEROXISOMAL ACYL-COENZYME A OXIDASE 1"/>
    <property type="match status" value="1"/>
</dbReference>
<dbReference type="Pfam" id="PF22924">
    <property type="entry name" value="ACOX_C_alpha1"/>
    <property type="match status" value="1"/>
</dbReference>
<evidence type="ECO:0000259" key="14">
    <source>
        <dbReference type="Pfam" id="PF22924"/>
    </source>
</evidence>
<proteinExistence type="inferred from homology"/>
<evidence type="ECO:0000256" key="10">
    <source>
        <dbReference type="ARBA" id="ARBA00023140"/>
    </source>
</evidence>
<sequence>MSSAKVNEDLDRERKKCVFNIEELTNFLDGGSESTRRRRETENKILSIKGIRDVVPEEYLSHKERYENAIRKAVLYYRAAKQMEDSTKSVFENFRMNFRNSIMWAVFKDNSPFGLHYAMFLPTIEGQADDKQKEYWLKRANNLEIIGTYAQTELGHGTFIRGLETTATYDAETEEFILHSPTLTAYKWWPGNLGQTVNYCIVIAQLIINGKNYGTQPFMVQVRDEETHAPLPGIKIGEIGPKLGFNTVNNGFLGFDHHRIPRDRMLMKNTQVLKDGTVVASPNSKLAYFTMVFVRVTIVMNSANTMARAATVAIRYSAIRRQSKIRPGEPEPQILDFVSQQHKLLIGIASYYAFSMTAMWLWDIFAKFTSELAAGKLNQLPELHALSCCLKALSSSDCAALVERFRQACGGHGYLLSSNLPQLYGLATAACTYEGENTVMYLQTARSLAKAWRQANEGKDLFDTMGYLADKSSMKQWDGSLGCIVTGFQKVAAGKLATSMQNFDKYRKSGLSYEDAWNKCSVQLIGAAEAHGRAIIMKMFRSEVERTVPALSNQLQTVIRQLVQLYFYYWTIEKLGDLLLYTPITQKDVNDIQRKYEDVLEALRPNAVGLVDAFDFRDEVLHSTLGSYDGRVYERLMEEALKSPLNQEPVNQSFHKYLKPFMQGKL</sequence>
<keyword evidence="7" id="KW-0276">Fatty acid metabolism</keyword>
<evidence type="ECO:0000259" key="12">
    <source>
        <dbReference type="Pfam" id="PF01756"/>
    </source>
</evidence>
<dbReference type="SUPFAM" id="SSF47203">
    <property type="entry name" value="Acyl-CoA dehydrogenase C-terminal domain-like"/>
    <property type="match status" value="2"/>
</dbReference>
<dbReference type="InterPro" id="IPR037069">
    <property type="entry name" value="AcylCoA_DH/ox_N_sf"/>
</dbReference>
<dbReference type="Gene3D" id="1.20.140.10">
    <property type="entry name" value="Butyryl-CoA Dehydrogenase, subunit A, domain 3"/>
    <property type="match status" value="2"/>
</dbReference>
<keyword evidence="9" id="KW-0443">Lipid metabolism</keyword>
<feature type="domain" description="Acyl-coenzyme A oxidase N-terminal" evidence="13">
    <location>
        <begin position="20"/>
        <end position="146"/>
    </location>
</feature>
<dbReference type="Pfam" id="PF01756">
    <property type="entry name" value="ACOX"/>
    <property type="match status" value="1"/>
</dbReference>
<dbReference type="EMBL" id="OU963897">
    <property type="protein sequence ID" value="CAH0405627.1"/>
    <property type="molecule type" value="Genomic_DNA"/>
</dbReference>
<evidence type="ECO:0000256" key="9">
    <source>
        <dbReference type="ARBA" id="ARBA00023098"/>
    </source>
</evidence>
<feature type="domain" description="Acyl-CoA oxidase C-alpha1" evidence="14">
    <location>
        <begin position="288"/>
        <end position="448"/>
    </location>
</feature>
<evidence type="ECO:0000256" key="7">
    <source>
        <dbReference type="ARBA" id="ARBA00022832"/>
    </source>
</evidence>
<reference evidence="15" key="1">
    <citation type="submission" date="2021-12" db="EMBL/GenBank/DDBJ databases">
        <authorList>
            <person name="King R."/>
        </authorList>
    </citation>
    <scope>NUCLEOTIDE SEQUENCE</scope>
</reference>